<keyword evidence="3" id="KW-1185">Reference proteome</keyword>
<name>A0AAV4V2B7_CAEEX</name>
<gene>
    <name evidence="2" type="ORF">CEXT_163421</name>
</gene>
<evidence type="ECO:0000313" key="2">
    <source>
        <dbReference type="EMBL" id="GIY64371.1"/>
    </source>
</evidence>
<dbReference type="AlphaFoldDB" id="A0AAV4V2B7"/>
<reference evidence="2 3" key="1">
    <citation type="submission" date="2021-06" db="EMBL/GenBank/DDBJ databases">
        <title>Caerostris extrusa draft genome.</title>
        <authorList>
            <person name="Kono N."/>
            <person name="Arakawa K."/>
        </authorList>
    </citation>
    <scope>NUCLEOTIDE SEQUENCE [LARGE SCALE GENOMIC DNA]</scope>
</reference>
<proteinExistence type="predicted"/>
<feature type="compositionally biased region" description="Basic and acidic residues" evidence="1">
    <location>
        <begin position="1"/>
        <end position="20"/>
    </location>
</feature>
<dbReference type="EMBL" id="BPLR01013870">
    <property type="protein sequence ID" value="GIY64371.1"/>
    <property type="molecule type" value="Genomic_DNA"/>
</dbReference>
<protein>
    <submittedName>
        <fullName evidence="2">Uncharacterized protein</fullName>
    </submittedName>
</protein>
<evidence type="ECO:0000313" key="3">
    <source>
        <dbReference type="Proteomes" id="UP001054945"/>
    </source>
</evidence>
<comment type="caution">
    <text evidence="2">The sequence shown here is derived from an EMBL/GenBank/DDBJ whole genome shotgun (WGS) entry which is preliminary data.</text>
</comment>
<feature type="region of interest" description="Disordered" evidence="1">
    <location>
        <begin position="70"/>
        <end position="89"/>
    </location>
</feature>
<feature type="region of interest" description="Disordered" evidence="1">
    <location>
        <begin position="1"/>
        <end position="28"/>
    </location>
</feature>
<evidence type="ECO:0000256" key="1">
    <source>
        <dbReference type="SAM" id="MobiDB-lite"/>
    </source>
</evidence>
<organism evidence="2 3">
    <name type="scientific">Caerostris extrusa</name>
    <name type="common">Bark spider</name>
    <name type="synonym">Caerostris bankana</name>
    <dbReference type="NCBI Taxonomy" id="172846"/>
    <lineage>
        <taxon>Eukaryota</taxon>
        <taxon>Metazoa</taxon>
        <taxon>Ecdysozoa</taxon>
        <taxon>Arthropoda</taxon>
        <taxon>Chelicerata</taxon>
        <taxon>Arachnida</taxon>
        <taxon>Araneae</taxon>
        <taxon>Araneomorphae</taxon>
        <taxon>Entelegynae</taxon>
        <taxon>Araneoidea</taxon>
        <taxon>Araneidae</taxon>
        <taxon>Caerostris</taxon>
    </lineage>
</organism>
<accession>A0AAV4V2B7</accession>
<dbReference type="Proteomes" id="UP001054945">
    <property type="component" value="Unassembled WGS sequence"/>
</dbReference>
<sequence length="89" mass="9874">MKTSEFENFRPFHPKADQKENVIPLPPSTPSVPFHHPLPLTLPIQSFFFPLLEKIDGLNTVHSFLWSSTTATGGRCASGPLKDPSPSFN</sequence>